<organism evidence="3 4">
    <name type="scientific">Leptomonas pyrrhocoris</name>
    <name type="common">Firebug parasite</name>
    <dbReference type="NCBI Taxonomy" id="157538"/>
    <lineage>
        <taxon>Eukaryota</taxon>
        <taxon>Discoba</taxon>
        <taxon>Euglenozoa</taxon>
        <taxon>Kinetoplastea</taxon>
        <taxon>Metakinetoplastina</taxon>
        <taxon>Trypanosomatida</taxon>
        <taxon>Trypanosomatidae</taxon>
        <taxon>Leishmaniinae</taxon>
        <taxon>Leptomonas</taxon>
    </lineage>
</organism>
<gene>
    <name evidence="3" type="ORF">ABB37_03572</name>
</gene>
<evidence type="ECO:0000313" key="4">
    <source>
        <dbReference type="Proteomes" id="UP000037923"/>
    </source>
</evidence>
<keyword evidence="1" id="KW-0378">Hydrolase</keyword>
<dbReference type="VEuPathDB" id="TriTrypDB:LpyrH10_05_4320"/>
<protein>
    <recommendedName>
        <fullName evidence="2">UFSP1/2/DUB catalytic domain-containing protein</fullName>
    </recommendedName>
</protein>
<dbReference type="GeneID" id="26903863"/>
<dbReference type="PANTHER" id="PTHR48153">
    <property type="entry name" value="UFM1-SPECIFIC PROTEASE 2"/>
    <property type="match status" value="1"/>
</dbReference>
<accession>A0A0N0DX34</accession>
<reference evidence="3 4" key="1">
    <citation type="submission" date="2015-07" db="EMBL/GenBank/DDBJ databases">
        <title>High-quality genome of monoxenous trypanosomatid Leptomonas pyrrhocoris.</title>
        <authorList>
            <person name="Flegontov P."/>
            <person name="Butenko A."/>
            <person name="Firsov S."/>
            <person name="Vlcek C."/>
            <person name="Logacheva M.D."/>
            <person name="Field M."/>
            <person name="Filatov D."/>
            <person name="Flegontova O."/>
            <person name="Gerasimov E."/>
            <person name="Jackson A.P."/>
            <person name="Kelly S."/>
            <person name="Opperdoes F."/>
            <person name="O'Reilly A."/>
            <person name="Votypka J."/>
            <person name="Yurchenko V."/>
            <person name="Lukes J."/>
        </authorList>
    </citation>
    <scope>NUCLEOTIDE SEQUENCE [LARGE SCALE GENOMIC DNA]</scope>
    <source>
        <strain evidence="3">H10</strain>
    </source>
</reference>
<evidence type="ECO:0000259" key="2">
    <source>
        <dbReference type="Pfam" id="PF07910"/>
    </source>
</evidence>
<evidence type="ECO:0000256" key="1">
    <source>
        <dbReference type="ARBA" id="ARBA00022801"/>
    </source>
</evidence>
<dbReference type="EMBL" id="LGTL01000005">
    <property type="protein sequence ID" value="KPA82525.1"/>
    <property type="molecule type" value="Genomic_DNA"/>
</dbReference>
<dbReference type="GO" id="GO:0071567">
    <property type="term" value="F:deUFMylase activity"/>
    <property type="evidence" value="ECO:0007669"/>
    <property type="project" value="TreeGrafter"/>
</dbReference>
<comment type="caution">
    <text evidence="3">The sequence shown here is derived from an EMBL/GenBank/DDBJ whole genome shotgun (WGS) entry which is preliminary data.</text>
</comment>
<feature type="domain" description="UFSP1/2/DUB catalytic" evidence="2">
    <location>
        <begin position="314"/>
        <end position="508"/>
    </location>
</feature>
<dbReference type="RefSeq" id="XP_015660964.1">
    <property type="nucleotide sequence ID" value="XM_015800957.1"/>
</dbReference>
<dbReference type="InterPro" id="IPR012462">
    <property type="entry name" value="UFSP1/2_DUB_cat"/>
</dbReference>
<dbReference type="OMA" id="YYHYRVD"/>
<proteinExistence type="predicted"/>
<sequence length="518" mass="57359">MLVSLGDLEAHAGEAVFPLHALQMNGMTIGLVRDAAFATLPFSSKTCTDSVVNSFEEAPRFLAHSETTQSVAFQWCARVAFSISSSAVRHALLLRNLSSNASCFYLLSNSGSERDLGAVMASVEAREDLWDSAPSKGAGCSHLHIFFMSEVEVPDTMSTNLSDLPVVSTPGTAGDVTTRVVLGNSPGDICACLRELVSALLHGDDRRFRGTEVCWPAELLFPVNVHTRDDAVRRLEHAALLLPNKALLHHQDALPSWSTWADLRQRWRQQKQQLQQASTNAPSFRTGESWERHLVTDPHKALPAFAAPSLTGAETLLTSGSYDYYHYRVDGFRDDGWGCAYRSLQTLLSWFQHAGYVTAPIPSIRRIQEILYATDPDKTKKKQFVGSSDWIGSFEVMLVLQHYMPGLDCTIKRLESGGDLESDAAVQLLLSEHFRNPHAAPVMIGGSSYAHTILGIHVNVNTMESRYLILDPHYSANPTQLKTAIKKGFVGWKEASKFFETGSWYNLCVPRTDLYDPR</sequence>
<name>A0A0N0DX34_LEPPY</name>
<evidence type="ECO:0000313" key="3">
    <source>
        <dbReference type="EMBL" id="KPA82525.1"/>
    </source>
</evidence>
<dbReference type="Pfam" id="PF07910">
    <property type="entry name" value="Peptidase_C78"/>
    <property type="match status" value="1"/>
</dbReference>
<dbReference type="OrthoDB" id="417506at2759"/>
<dbReference type="AlphaFoldDB" id="A0A0N0DX34"/>
<dbReference type="Gene3D" id="3.90.70.130">
    <property type="match status" value="1"/>
</dbReference>
<keyword evidence="4" id="KW-1185">Reference proteome</keyword>
<dbReference type="PANTHER" id="PTHR48153:SF2">
    <property type="entry name" value="UFM1-SPECIFIC PROTEASE 2"/>
    <property type="match status" value="1"/>
</dbReference>
<dbReference type="Proteomes" id="UP000037923">
    <property type="component" value="Unassembled WGS sequence"/>
</dbReference>